<organism evidence="8 9">
    <name type="scientific">Shuttleworthella satelles DSM 14600</name>
    <dbReference type="NCBI Taxonomy" id="626523"/>
    <lineage>
        <taxon>Bacteria</taxon>
        <taxon>Bacillati</taxon>
        <taxon>Bacillota</taxon>
        <taxon>Clostridia</taxon>
        <taxon>Lachnospirales</taxon>
        <taxon>Lachnospiraceae</taxon>
        <taxon>Shuttleworthella</taxon>
    </lineage>
</organism>
<dbReference type="InterPro" id="IPR012337">
    <property type="entry name" value="RNaseH-like_sf"/>
</dbReference>
<dbReference type="SUPFAM" id="SSF53098">
    <property type="entry name" value="Ribonuclease H-like"/>
    <property type="match status" value="1"/>
</dbReference>
<dbReference type="Gene3D" id="3.30.420.10">
    <property type="entry name" value="Ribonuclease H-like superfamily/Ribonuclease H"/>
    <property type="match status" value="1"/>
</dbReference>
<dbReference type="InterPro" id="IPR001584">
    <property type="entry name" value="Integrase_cat-core"/>
</dbReference>
<evidence type="ECO:0000256" key="2">
    <source>
        <dbReference type="ARBA" id="ARBA00006363"/>
    </source>
</evidence>
<dbReference type="InterPro" id="IPR001598">
    <property type="entry name" value="Transposase_IS30_CS"/>
</dbReference>
<evidence type="ECO:0000313" key="9">
    <source>
        <dbReference type="Proteomes" id="UP000003494"/>
    </source>
</evidence>
<dbReference type="PANTHER" id="PTHR10948">
    <property type="entry name" value="TRANSPOSASE"/>
    <property type="match status" value="1"/>
</dbReference>
<evidence type="ECO:0000313" key="7">
    <source>
        <dbReference type="EMBL" id="EEP28246.1"/>
    </source>
</evidence>
<dbReference type="GO" id="GO:0015074">
    <property type="term" value="P:DNA integration"/>
    <property type="evidence" value="ECO:0007669"/>
    <property type="project" value="InterPro"/>
</dbReference>
<dbReference type="GO" id="GO:0004803">
    <property type="term" value="F:transposase activity"/>
    <property type="evidence" value="ECO:0007669"/>
    <property type="project" value="InterPro"/>
</dbReference>
<comment type="function">
    <text evidence="1">Required for the transposition of the insertion element.</text>
</comment>
<dbReference type="InterPro" id="IPR053392">
    <property type="entry name" value="Transposase_IS30-like"/>
</dbReference>
<dbReference type="EMBL" id="ACIP02000001">
    <property type="protein sequence ID" value="EEP28970.1"/>
    <property type="molecule type" value="Genomic_DNA"/>
</dbReference>
<dbReference type="PROSITE" id="PS50994">
    <property type="entry name" value="INTEGRASE"/>
    <property type="match status" value="1"/>
</dbReference>
<sequence length="351" mass="40684">MTHSLGIMVFAKTSKIQGGTMSHYKHLTPIEREKIFLLHSQNKTLTYIAKTIHRDKSTVSREIARNSYKGAYSPSVAHTKYLKRRTNCKPKLKLSNPKIFKYVRDKFLKLKWSPEQICGRLKLEKSERYISYATIYRAIYSGMFDTDKERASNGNRGAIRKLRHRGKSRHAQWYIEKRGKIPISNNISDRPKEANNRIRIGDWEADTVIGKRGGACLVTLVDRKSRFLLSSKAKKKDSVSVRDTMISCLTGQPCHSITPDRGMEFAKHAEISLALEKVKFYFPLPHHPWQRGTNENTNGLLREYFPKSYDLDDVTEEYIQSKVDEMNKRPRKCLGFKTPYEVYHSIVLHLA</sequence>
<dbReference type="eggNOG" id="COG2826">
    <property type="taxonomic scope" value="Bacteria"/>
</dbReference>
<dbReference type="Pfam" id="PF13936">
    <property type="entry name" value="HTH_38"/>
    <property type="match status" value="1"/>
</dbReference>
<gene>
    <name evidence="8" type="ORF">GCWU000342_00319</name>
    <name evidence="7" type="ORF">GCWU000342_01054</name>
</gene>
<dbReference type="GO" id="GO:0003677">
    <property type="term" value="F:DNA binding"/>
    <property type="evidence" value="ECO:0007669"/>
    <property type="project" value="UniProtKB-KW"/>
</dbReference>
<comment type="caution">
    <text evidence="8">The sequence shown here is derived from an EMBL/GenBank/DDBJ whole genome shotgun (WGS) entry which is preliminary data.</text>
</comment>
<dbReference type="EMBL" id="ACIP02000002">
    <property type="protein sequence ID" value="EEP28246.1"/>
    <property type="molecule type" value="Genomic_DNA"/>
</dbReference>
<dbReference type="AlphaFoldDB" id="C4G8M3"/>
<accession>C4G8M3</accession>
<dbReference type="PANTHER" id="PTHR10948:SF23">
    <property type="entry name" value="TRANSPOSASE INSI FOR INSERTION SEQUENCE ELEMENT IS30A-RELATED"/>
    <property type="match status" value="1"/>
</dbReference>
<keyword evidence="5" id="KW-0233">DNA recombination</keyword>
<evidence type="ECO:0000313" key="8">
    <source>
        <dbReference type="EMBL" id="EEP28970.1"/>
    </source>
</evidence>
<dbReference type="GO" id="GO:0006313">
    <property type="term" value="P:DNA transposition"/>
    <property type="evidence" value="ECO:0007669"/>
    <property type="project" value="InterPro"/>
</dbReference>
<evidence type="ECO:0000256" key="4">
    <source>
        <dbReference type="ARBA" id="ARBA00023125"/>
    </source>
</evidence>
<feature type="domain" description="Integrase catalytic" evidence="6">
    <location>
        <begin position="187"/>
        <end position="347"/>
    </location>
</feature>
<dbReference type="PROSITE" id="PS01043">
    <property type="entry name" value="TRANSPOSASE_IS30"/>
    <property type="match status" value="1"/>
</dbReference>
<comment type="similarity">
    <text evidence="2">Belongs to the transposase IS30 family.</text>
</comment>
<evidence type="ECO:0000256" key="3">
    <source>
        <dbReference type="ARBA" id="ARBA00022578"/>
    </source>
</evidence>
<reference evidence="8 9" key="1">
    <citation type="submission" date="2009-04" db="EMBL/GenBank/DDBJ databases">
        <authorList>
            <person name="Weinstock G."/>
            <person name="Sodergren E."/>
            <person name="Clifton S."/>
            <person name="Fulton L."/>
            <person name="Fulton B."/>
            <person name="Courtney L."/>
            <person name="Fronick C."/>
            <person name="Harrison M."/>
            <person name="Strong C."/>
            <person name="Farmer C."/>
            <person name="Delahaunty K."/>
            <person name="Markovic C."/>
            <person name="Hall O."/>
            <person name="Minx P."/>
            <person name="Tomlinson C."/>
            <person name="Mitreva M."/>
            <person name="Nelson J."/>
            <person name="Hou S."/>
            <person name="Wollam A."/>
            <person name="Pepin K.H."/>
            <person name="Johnson M."/>
            <person name="Bhonagiri V."/>
            <person name="Nash W.E."/>
            <person name="Warren W."/>
            <person name="Chinwalla A."/>
            <person name="Mardis E.R."/>
            <person name="Wilson R.K."/>
        </authorList>
    </citation>
    <scope>NUCLEOTIDE SEQUENCE [LARGE SCALE GENOMIC DNA]</scope>
    <source>
        <strain evidence="8 9">DSM 14600</strain>
    </source>
</reference>
<protein>
    <submittedName>
        <fullName evidence="8">Integrase core domain protein</fullName>
    </submittedName>
</protein>
<keyword evidence="3" id="KW-0815">Transposition</keyword>
<evidence type="ECO:0000256" key="5">
    <source>
        <dbReference type="ARBA" id="ARBA00023172"/>
    </source>
</evidence>
<dbReference type="GO" id="GO:0005829">
    <property type="term" value="C:cytosol"/>
    <property type="evidence" value="ECO:0007669"/>
    <property type="project" value="TreeGrafter"/>
</dbReference>
<dbReference type="HOGENOM" id="CLU_035706_0_1_9"/>
<dbReference type="NCBIfam" id="NF033563">
    <property type="entry name" value="transpos_IS30"/>
    <property type="match status" value="1"/>
</dbReference>
<evidence type="ECO:0000256" key="1">
    <source>
        <dbReference type="ARBA" id="ARBA00002190"/>
    </source>
</evidence>
<dbReference type="STRING" id="626523.GCWU000342_00319"/>
<name>C4G8M3_9FIRM</name>
<keyword evidence="9" id="KW-1185">Reference proteome</keyword>
<evidence type="ECO:0000259" key="6">
    <source>
        <dbReference type="PROSITE" id="PS50994"/>
    </source>
</evidence>
<proteinExistence type="inferred from homology"/>
<dbReference type="InterPro" id="IPR025246">
    <property type="entry name" value="IS30-like_HTH"/>
</dbReference>
<keyword evidence="4" id="KW-0238">DNA-binding</keyword>
<dbReference type="InterPro" id="IPR036397">
    <property type="entry name" value="RNaseH_sf"/>
</dbReference>
<dbReference type="InterPro" id="IPR051917">
    <property type="entry name" value="Transposase-Integrase"/>
</dbReference>
<dbReference type="Proteomes" id="UP000003494">
    <property type="component" value="Unassembled WGS sequence"/>
</dbReference>